<dbReference type="Proteomes" id="UP000095709">
    <property type="component" value="Unassembled WGS sequence"/>
</dbReference>
<proteinExistence type="predicted"/>
<gene>
    <name evidence="1" type="ORF">ERS852498_03359</name>
</gene>
<dbReference type="RefSeq" id="WP_055268251.1">
    <property type="nucleotide sequence ID" value="NZ_CZAL01000029.1"/>
</dbReference>
<accession>A0A174SPU3</accession>
<dbReference type="AlphaFoldDB" id="A0A174SPU3"/>
<sequence length="297" mass="34824">MNIENKIIAATCDFSGYHGTLGRRSDWLQRKNRYINNLQSKFHCNPDKYIFGVRYCELMFEELIQNTDNCSELLYRVNLSIDDSKKVSFVVPSVHQCRWDKFKRFCFNFIFPCIENGTINEIIVNDIGTLLFIRTEGPKNVRISLGRSWDKTTRECRFNIYDLIDFKNNQSMIEKPSLAGAFYLDFYKKYIIAGAEIDTPPDINLSIPKINGFTWNVIYPKIVVSRSSFCELGSFATKETPFVLNNCGKTCQKYYKQSHIIEARELMKIENTICYEQKRIPNDFIDGEYRLVYSEIF</sequence>
<reference evidence="1 2" key="1">
    <citation type="submission" date="2015-09" db="EMBL/GenBank/DDBJ databases">
        <authorList>
            <consortium name="Pathogen Informatics"/>
        </authorList>
    </citation>
    <scope>NUCLEOTIDE SEQUENCE [LARGE SCALE GENOMIC DNA]</scope>
    <source>
        <strain evidence="1 2">2789STDY5834885</strain>
    </source>
</reference>
<organism evidence="1 2">
    <name type="scientific">Fusicatenibacter saccharivorans</name>
    <dbReference type="NCBI Taxonomy" id="1150298"/>
    <lineage>
        <taxon>Bacteria</taxon>
        <taxon>Bacillati</taxon>
        <taxon>Bacillota</taxon>
        <taxon>Clostridia</taxon>
        <taxon>Lachnospirales</taxon>
        <taxon>Lachnospiraceae</taxon>
        <taxon>Fusicatenibacter</taxon>
    </lineage>
</organism>
<dbReference type="EMBL" id="CZAL01000029">
    <property type="protein sequence ID" value="CUP99814.1"/>
    <property type="molecule type" value="Genomic_DNA"/>
</dbReference>
<evidence type="ECO:0000313" key="1">
    <source>
        <dbReference type="EMBL" id="CUP99814.1"/>
    </source>
</evidence>
<name>A0A174SPU3_9FIRM</name>
<protein>
    <submittedName>
        <fullName evidence="1">Uncharacterized protein</fullName>
    </submittedName>
</protein>
<evidence type="ECO:0000313" key="2">
    <source>
        <dbReference type="Proteomes" id="UP000095709"/>
    </source>
</evidence>